<dbReference type="PANTHER" id="PTHR45779">
    <property type="entry name" value="PEPTIDYLPROLYL ISOMERASE"/>
    <property type="match status" value="1"/>
</dbReference>
<evidence type="ECO:0000256" key="6">
    <source>
        <dbReference type="SAM" id="SignalP"/>
    </source>
</evidence>
<sequence>MKLIALPAAFAAFAPALVLATPAAAQDSGPNAGLTRAEIMQSSAWYNRQQAALAELQPQDGWATLEGGVRFRRIAGDGTGPAPTLRDIVTVHYTGTLTNGMEFDSSRDGDPATFPLGQLVRGWQIAIPYMGVGDTAEIALPAEMGYGARGAGPIPPGATLFFTIELLDVMVPPGR</sequence>
<dbReference type="Pfam" id="PF00254">
    <property type="entry name" value="FKBP_C"/>
    <property type="match status" value="1"/>
</dbReference>
<feature type="domain" description="PPIase FKBP-type" evidence="7">
    <location>
        <begin position="86"/>
        <end position="170"/>
    </location>
</feature>
<dbReference type="EMBL" id="JBHRST010000008">
    <property type="protein sequence ID" value="MFC3097314.1"/>
    <property type="molecule type" value="Genomic_DNA"/>
</dbReference>
<evidence type="ECO:0000256" key="2">
    <source>
        <dbReference type="ARBA" id="ARBA00023110"/>
    </source>
</evidence>
<dbReference type="Gene3D" id="3.10.50.40">
    <property type="match status" value="1"/>
</dbReference>
<comment type="similarity">
    <text evidence="5">Belongs to the FKBP-type PPIase family.</text>
</comment>
<evidence type="ECO:0000256" key="5">
    <source>
        <dbReference type="RuleBase" id="RU003915"/>
    </source>
</evidence>
<feature type="signal peptide" evidence="6">
    <location>
        <begin position="1"/>
        <end position="20"/>
    </location>
</feature>
<feature type="chain" id="PRO_5047027625" description="Peptidyl-prolyl cis-trans isomerase" evidence="6">
    <location>
        <begin position="21"/>
        <end position="175"/>
    </location>
</feature>
<name>A0ABV7E3J6_9SPHN</name>
<evidence type="ECO:0000259" key="7">
    <source>
        <dbReference type="PROSITE" id="PS50059"/>
    </source>
</evidence>
<evidence type="ECO:0000256" key="3">
    <source>
        <dbReference type="ARBA" id="ARBA00023235"/>
    </source>
</evidence>
<evidence type="ECO:0000256" key="4">
    <source>
        <dbReference type="PROSITE-ProRule" id="PRU00277"/>
    </source>
</evidence>
<dbReference type="InterPro" id="IPR046357">
    <property type="entry name" value="PPIase_dom_sf"/>
</dbReference>
<evidence type="ECO:0000256" key="1">
    <source>
        <dbReference type="ARBA" id="ARBA00000971"/>
    </source>
</evidence>
<evidence type="ECO:0000313" key="9">
    <source>
        <dbReference type="Proteomes" id="UP001595456"/>
    </source>
</evidence>
<keyword evidence="9" id="KW-1185">Reference proteome</keyword>
<dbReference type="EC" id="5.2.1.8" evidence="5"/>
<accession>A0ABV7E3J6</accession>
<dbReference type="Proteomes" id="UP001595456">
    <property type="component" value="Unassembled WGS sequence"/>
</dbReference>
<reference evidence="9" key="1">
    <citation type="journal article" date="2019" name="Int. J. Syst. Evol. Microbiol.">
        <title>The Global Catalogue of Microorganisms (GCM) 10K type strain sequencing project: providing services to taxonomists for standard genome sequencing and annotation.</title>
        <authorList>
            <consortium name="The Broad Institute Genomics Platform"/>
            <consortium name="The Broad Institute Genome Sequencing Center for Infectious Disease"/>
            <person name="Wu L."/>
            <person name="Ma J."/>
        </authorList>
    </citation>
    <scope>NUCLEOTIDE SEQUENCE [LARGE SCALE GENOMIC DNA]</scope>
    <source>
        <strain evidence="9">KCTC 52607</strain>
    </source>
</reference>
<dbReference type="GO" id="GO:0003755">
    <property type="term" value="F:peptidyl-prolyl cis-trans isomerase activity"/>
    <property type="evidence" value="ECO:0007669"/>
    <property type="project" value="UniProtKB-EC"/>
</dbReference>
<evidence type="ECO:0000313" key="8">
    <source>
        <dbReference type="EMBL" id="MFC3097314.1"/>
    </source>
</evidence>
<keyword evidence="2 4" id="KW-0697">Rotamase</keyword>
<dbReference type="RefSeq" id="WP_336926075.1">
    <property type="nucleotide sequence ID" value="NZ_JBANRO010000006.1"/>
</dbReference>
<keyword evidence="3 4" id="KW-0413">Isomerase</keyword>
<gene>
    <name evidence="8" type="ORF">ACFODU_05800</name>
</gene>
<protein>
    <recommendedName>
        <fullName evidence="5">Peptidyl-prolyl cis-trans isomerase</fullName>
        <ecNumber evidence="5">5.2.1.8</ecNumber>
    </recommendedName>
</protein>
<dbReference type="SUPFAM" id="SSF54534">
    <property type="entry name" value="FKBP-like"/>
    <property type="match status" value="1"/>
</dbReference>
<comment type="caution">
    <text evidence="8">The sequence shown here is derived from an EMBL/GenBank/DDBJ whole genome shotgun (WGS) entry which is preliminary data.</text>
</comment>
<proteinExistence type="inferred from homology"/>
<dbReference type="PROSITE" id="PS50059">
    <property type="entry name" value="FKBP_PPIASE"/>
    <property type="match status" value="1"/>
</dbReference>
<keyword evidence="6" id="KW-0732">Signal</keyword>
<dbReference type="PANTHER" id="PTHR45779:SF7">
    <property type="entry name" value="PEPTIDYLPROLYL ISOMERASE"/>
    <property type="match status" value="1"/>
</dbReference>
<organism evidence="8 9">
    <name type="scientific">Alteraurantiacibacter palmitatis</name>
    <dbReference type="NCBI Taxonomy" id="2054628"/>
    <lineage>
        <taxon>Bacteria</taxon>
        <taxon>Pseudomonadati</taxon>
        <taxon>Pseudomonadota</taxon>
        <taxon>Alphaproteobacteria</taxon>
        <taxon>Sphingomonadales</taxon>
        <taxon>Erythrobacteraceae</taxon>
        <taxon>Alteraurantiacibacter</taxon>
    </lineage>
</organism>
<dbReference type="InterPro" id="IPR001179">
    <property type="entry name" value="PPIase_FKBP_dom"/>
</dbReference>
<dbReference type="InterPro" id="IPR044609">
    <property type="entry name" value="FKBP2/11"/>
</dbReference>
<comment type="catalytic activity">
    <reaction evidence="1 4 5">
        <text>[protein]-peptidylproline (omega=180) = [protein]-peptidylproline (omega=0)</text>
        <dbReference type="Rhea" id="RHEA:16237"/>
        <dbReference type="Rhea" id="RHEA-COMP:10747"/>
        <dbReference type="Rhea" id="RHEA-COMP:10748"/>
        <dbReference type="ChEBI" id="CHEBI:83833"/>
        <dbReference type="ChEBI" id="CHEBI:83834"/>
        <dbReference type="EC" id="5.2.1.8"/>
    </reaction>
</comment>